<dbReference type="PRINTS" id="PR00367">
    <property type="entry name" value="ETHRSPELEMNT"/>
</dbReference>
<protein>
    <submittedName>
        <fullName evidence="11">Dehydration-responsive element-binding protein 2D</fullName>
    </submittedName>
</protein>
<dbReference type="Pfam" id="PF00847">
    <property type="entry name" value="AP2"/>
    <property type="match status" value="1"/>
</dbReference>
<evidence type="ECO:0000256" key="2">
    <source>
        <dbReference type="ARBA" id="ARBA00023015"/>
    </source>
</evidence>
<dbReference type="EMBL" id="VEPZ02001041">
    <property type="protein sequence ID" value="KAE8699176.1"/>
    <property type="molecule type" value="Genomic_DNA"/>
</dbReference>
<evidence type="ECO:0000256" key="3">
    <source>
        <dbReference type="ARBA" id="ARBA00023016"/>
    </source>
</evidence>
<reference evidence="11" key="1">
    <citation type="submission" date="2019-09" db="EMBL/GenBank/DDBJ databases">
        <title>Draft genome information of white flower Hibiscus syriacus.</title>
        <authorList>
            <person name="Kim Y.-M."/>
        </authorList>
    </citation>
    <scope>NUCLEOTIDE SEQUENCE [LARGE SCALE GENOMIC DNA]</scope>
    <source>
        <strain evidence="11">YM2019G1</strain>
    </source>
</reference>
<dbReference type="InterPro" id="IPR036955">
    <property type="entry name" value="AP2/ERF_dom_sf"/>
</dbReference>
<dbReference type="SUPFAM" id="SSF54171">
    <property type="entry name" value="DNA-binding domain"/>
    <property type="match status" value="1"/>
</dbReference>
<dbReference type="PROSITE" id="PS51032">
    <property type="entry name" value="AP2_ERF"/>
    <property type="match status" value="1"/>
</dbReference>
<keyword evidence="12" id="KW-1185">Reference proteome</keyword>
<evidence type="ECO:0000259" key="10">
    <source>
        <dbReference type="PROSITE" id="PS51032"/>
    </source>
</evidence>
<evidence type="ECO:0000256" key="1">
    <source>
        <dbReference type="ARBA" id="ARBA00004123"/>
    </source>
</evidence>
<dbReference type="PANTHER" id="PTHR31241:SF62">
    <property type="entry name" value="DEHYDRATION-RESPONSIVE ELEMENT-BINDING PROTEIN 2D"/>
    <property type="match status" value="1"/>
</dbReference>
<accession>A0A6A3A5P4</accession>
<dbReference type="Gene3D" id="3.30.730.10">
    <property type="entry name" value="AP2/ERF domain"/>
    <property type="match status" value="1"/>
</dbReference>
<keyword evidence="4" id="KW-0238">DNA-binding</keyword>
<comment type="similarity">
    <text evidence="8">Belongs to the AP2/ERF transcription factor family. ERF subfamily.</text>
</comment>
<dbReference type="SMART" id="SM00380">
    <property type="entry name" value="AP2"/>
    <property type="match status" value="1"/>
</dbReference>
<dbReference type="GO" id="GO:0003700">
    <property type="term" value="F:DNA-binding transcription factor activity"/>
    <property type="evidence" value="ECO:0007669"/>
    <property type="project" value="InterPro"/>
</dbReference>
<sequence length="500" mass="56028">MKNAAIFPTPMIVASKLSLNDGGLLQDVSEYLSIVGLLLYLCHPRSVLSFNVGKVAQFMHAPHEGHLVVVKRILSSKEQKSVSKSTMKAEYKSIVETATEVTWLSALLTVSSFNSEFNSEQVATNQLSGSLSSNGSASFHYDDDEDEVVQLKIADESIRKVERVSALTMTDLKAIVECMRRSDYDTPSFKKQTLANVLVTNPHPRPIMYPPSRTSAQTSNQGPMAACLIHSDQSKLEHDPIIDMSLRMKEFISLRTSVVCQHETVFMQKPTTKHLLYMCQNAVPLTLMKLPPWLILVPFKNPQYMSVAFCSLGLRYSTMEGQGRRTNVGERPYMGKSRKGCMRGKGGPENAMCKYRGVRQRTWGKWVAEIREPNRGSRLWLGTFNTSFEAALAYDAAARKLYGSSAKLNLPQPHDDLCVMQSPPGSSGSSGSSQSSEKRPVRREMNTNGFEGSRSGEDEDEVFNWPEFPLENDYLEMSDIDVLMGQEFRDNWNGECLQWL</sequence>
<feature type="region of interest" description="Disordered" evidence="9">
    <location>
        <begin position="325"/>
        <end position="344"/>
    </location>
</feature>
<dbReference type="GO" id="GO:0006950">
    <property type="term" value="P:response to stress"/>
    <property type="evidence" value="ECO:0007669"/>
    <property type="project" value="TreeGrafter"/>
</dbReference>
<gene>
    <name evidence="11" type="ORF">F3Y22_tig00110584pilonHSYRG00096</name>
</gene>
<keyword evidence="7" id="KW-0539">Nucleus</keyword>
<evidence type="ECO:0000313" key="12">
    <source>
        <dbReference type="Proteomes" id="UP000436088"/>
    </source>
</evidence>
<evidence type="ECO:0000256" key="7">
    <source>
        <dbReference type="ARBA" id="ARBA00023242"/>
    </source>
</evidence>
<dbReference type="InterPro" id="IPR001471">
    <property type="entry name" value="AP2/ERF_dom"/>
</dbReference>
<evidence type="ECO:0000256" key="8">
    <source>
        <dbReference type="ARBA" id="ARBA00024343"/>
    </source>
</evidence>
<feature type="domain" description="AP2/ERF" evidence="10">
    <location>
        <begin position="354"/>
        <end position="411"/>
    </location>
</feature>
<dbReference type="GO" id="GO:0045893">
    <property type="term" value="P:positive regulation of DNA-templated transcription"/>
    <property type="evidence" value="ECO:0007669"/>
    <property type="project" value="TreeGrafter"/>
</dbReference>
<dbReference type="FunFam" id="3.30.730.10:FF:000001">
    <property type="entry name" value="Ethylene-responsive transcription factor 2"/>
    <property type="match status" value="1"/>
</dbReference>
<dbReference type="Proteomes" id="UP000436088">
    <property type="component" value="Unassembled WGS sequence"/>
</dbReference>
<comment type="subcellular location">
    <subcellularLocation>
        <location evidence="1">Nucleus</location>
    </subcellularLocation>
</comment>
<dbReference type="PANTHER" id="PTHR31241">
    <property type="entry name" value="DEHYDRATION-RESPONSIVE ELEMENT-BINDING PROTEIN 2C"/>
    <property type="match status" value="1"/>
</dbReference>
<evidence type="ECO:0000256" key="4">
    <source>
        <dbReference type="ARBA" id="ARBA00023125"/>
    </source>
</evidence>
<comment type="caution">
    <text evidence="11">The sequence shown here is derived from an EMBL/GenBank/DDBJ whole genome shotgun (WGS) entry which is preliminary data.</text>
</comment>
<dbReference type="AlphaFoldDB" id="A0A6A3A5P4"/>
<feature type="region of interest" description="Disordered" evidence="9">
    <location>
        <begin position="413"/>
        <end position="462"/>
    </location>
</feature>
<dbReference type="GO" id="GO:0000976">
    <property type="term" value="F:transcription cis-regulatory region binding"/>
    <property type="evidence" value="ECO:0007669"/>
    <property type="project" value="TreeGrafter"/>
</dbReference>
<name>A0A6A3A5P4_HIBSY</name>
<feature type="compositionally biased region" description="Low complexity" evidence="9">
    <location>
        <begin position="421"/>
        <end position="435"/>
    </location>
</feature>
<dbReference type="InterPro" id="IPR016177">
    <property type="entry name" value="DNA-bd_dom_sf"/>
</dbReference>
<evidence type="ECO:0000256" key="5">
    <source>
        <dbReference type="ARBA" id="ARBA00023159"/>
    </source>
</evidence>
<feature type="compositionally biased region" description="Basic and acidic residues" evidence="9">
    <location>
        <begin position="436"/>
        <end position="445"/>
    </location>
</feature>
<evidence type="ECO:0000256" key="6">
    <source>
        <dbReference type="ARBA" id="ARBA00023163"/>
    </source>
</evidence>
<dbReference type="GO" id="GO:0005634">
    <property type="term" value="C:nucleus"/>
    <property type="evidence" value="ECO:0007669"/>
    <property type="project" value="UniProtKB-SubCell"/>
</dbReference>
<evidence type="ECO:0000256" key="9">
    <source>
        <dbReference type="SAM" id="MobiDB-lite"/>
    </source>
</evidence>
<proteinExistence type="inferred from homology"/>
<keyword evidence="2" id="KW-0805">Transcription regulation</keyword>
<keyword evidence="5" id="KW-0010">Activator</keyword>
<dbReference type="CDD" id="cd00018">
    <property type="entry name" value="AP2"/>
    <property type="match status" value="1"/>
</dbReference>
<evidence type="ECO:0000313" key="11">
    <source>
        <dbReference type="EMBL" id="KAE8699176.1"/>
    </source>
</evidence>
<organism evidence="11 12">
    <name type="scientific">Hibiscus syriacus</name>
    <name type="common">Rose of Sharon</name>
    <dbReference type="NCBI Taxonomy" id="106335"/>
    <lineage>
        <taxon>Eukaryota</taxon>
        <taxon>Viridiplantae</taxon>
        <taxon>Streptophyta</taxon>
        <taxon>Embryophyta</taxon>
        <taxon>Tracheophyta</taxon>
        <taxon>Spermatophyta</taxon>
        <taxon>Magnoliopsida</taxon>
        <taxon>eudicotyledons</taxon>
        <taxon>Gunneridae</taxon>
        <taxon>Pentapetalae</taxon>
        <taxon>rosids</taxon>
        <taxon>malvids</taxon>
        <taxon>Malvales</taxon>
        <taxon>Malvaceae</taxon>
        <taxon>Malvoideae</taxon>
        <taxon>Hibiscus</taxon>
    </lineage>
</organism>
<keyword evidence="6" id="KW-0804">Transcription</keyword>
<keyword evidence="3" id="KW-0346">Stress response</keyword>